<keyword evidence="3 4" id="KW-0808">Transferase</keyword>
<dbReference type="PANTHER" id="PTHR48043:SF159">
    <property type="entry name" value="EG:EG0003.4 PROTEIN-RELATED"/>
    <property type="match status" value="1"/>
</dbReference>
<dbReference type="CDD" id="cd03784">
    <property type="entry name" value="GT1_Gtf-like"/>
    <property type="match status" value="1"/>
</dbReference>
<dbReference type="Pfam" id="PF00201">
    <property type="entry name" value="UDPGT"/>
    <property type="match status" value="1"/>
</dbReference>
<dbReference type="Gene3D" id="3.40.50.2000">
    <property type="entry name" value="Glycogen Phosphorylase B"/>
    <property type="match status" value="1"/>
</dbReference>
<sequence length="297" mass="33101">MISAHFPDLPPLLEIERNQSLSLINTHFSIDTPVPLLPSQVEVGAMHCRPAKPLPKDLESWLAGAGPAGVIYFSLGSVTRGETMPPEYRQAFLEAFRRLPQLVLWKYEGELEGVSDNVRISSWLPQQDVLAHDSVKVFISHGGLLSLQESIFHATPLLVLPIFSEQPKNAMFVENSGLGRMLVWEELTADSIVDALTDIITKPKYKENVARMSASLSDQLTTPQERAVFWPRVRDPPPKGAPQLRCPAAQLSWVQFLMLDVVGLLLVALLLLVFILRRLVRAVCVIIFGGRAKKKKE</sequence>
<dbReference type="InterPro" id="IPR035595">
    <property type="entry name" value="UDP_glycos_trans_CS"/>
</dbReference>
<keyword evidence="5" id="KW-1133">Transmembrane helix</keyword>
<evidence type="ECO:0000313" key="7">
    <source>
        <dbReference type="Proteomes" id="UP000770661"/>
    </source>
</evidence>
<keyword evidence="5" id="KW-0812">Transmembrane</keyword>
<dbReference type="InterPro" id="IPR050271">
    <property type="entry name" value="UDP-glycosyltransferase"/>
</dbReference>
<keyword evidence="2 4" id="KW-0328">Glycosyltransferase</keyword>
<evidence type="ECO:0000313" key="6">
    <source>
        <dbReference type="EMBL" id="KAG0719706.1"/>
    </source>
</evidence>
<organism evidence="6 7">
    <name type="scientific">Chionoecetes opilio</name>
    <name type="common">Atlantic snow crab</name>
    <name type="synonym">Cancer opilio</name>
    <dbReference type="NCBI Taxonomy" id="41210"/>
    <lineage>
        <taxon>Eukaryota</taxon>
        <taxon>Metazoa</taxon>
        <taxon>Ecdysozoa</taxon>
        <taxon>Arthropoda</taxon>
        <taxon>Crustacea</taxon>
        <taxon>Multicrustacea</taxon>
        <taxon>Malacostraca</taxon>
        <taxon>Eumalacostraca</taxon>
        <taxon>Eucarida</taxon>
        <taxon>Decapoda</taxon>
        <taxon>Pleocyemata</taxon>
        <taxon>Brachyura</taxon>
        <taxon>Eubrachyura</taxon>
        <taxon>Majoidea</taxon>
        <taxon>Majidae</taxon>
        <taxon>Chionoecetes</taxon>
    </lineage>
</organism>
<comment type="similarity">
    <text evidence="1 4">Belongs to the UDP-glycosyltransferase family.</text>
</comment>
<evidence type="ECO:0000256" key="5">
    <source>
        <dbReference type="RuleBase" id="RU362059"/>
    </source>
</evidence>
<dbReference type="EC" id="2.4.1.17" evidence="5"/>
<evidence type="ECO:0000256" key="3">
    <source>
        <dbReference type="ARBA" id="ARBA00022679"/>
    </source>
</evidence>
<feature type="transmembrane region" description="Helical" evidence="5">
    <location>
        <begin position="253"/>
        <end position="276"/>
    </location>
</feature>
<dbReference type="EMBL" id="JACEEZ010014114">
    <property type="protein sequence ID" value="KAG0719706.1"/>
    <property type="molecule type" value="Genomic_DNA"/>
</dbReference>
<reference evidence="6" key="1">
    <citation type="submission" date="2020-07" db="EMBL/GenBank/DDBJ databases">
        <title>The High-quality genome of the commercially important snow crab, Chionoecetes opilio.</title>
        <authorList>
            <person name="Jeong J.-H."/>
            <person name="Ryu S."/>
        </authorList>
    </citation>
    <scope>NUCLEOTIDE SEQUENCE</scope>
    <source>
        <strain evidence="6">MADBK_172401_WGS</strain>
        <tissue evidence="6">Digestive gland</tissue>
    </source>
</reference>
<evidence type="ECO:0000256" key="4">
    <source>
        <dbReference type="RuleBase" id="RU003718"/>
    </source>
</evidence>
<dbReference type="PANTHER" id="PTHR48043">
    <property type="entry name" value="EG:EG0003.4 PROTEIN-RELATED"/>
    <property type="match status" value="1"/>
</dbReference>
<name>A0A8J4Y9K4_CHIOP</name>
<keyword evidence="5" id="KW-0472">Membrane</keyword>
<comment type="caution">
    <text evidence="6">The sequence shown here is derived from an EMBL/GenBank/DDBJ whole genome shotgun (WGS) entry which is preliminary data.</text>
</comment>
<dbReference type="SUPFAM" id="SSF53756">
    <property type="entry name" value="UDP-Glycosyltransferase/glycogen phosphorylase"/>
    <property type="match status" value="1"/>
</dbReference>
<dbReference type="PROSITE" id="PS00375">
    <property type="entry name" value="UDPGT"/>
    <property type="match status" value="1"/>
</dbReference>
<dbReference type="GO" id="GO:0015020">
    <property type="term" value="F:glucuronosyltransferase activity"/>
    <property type="evidence" value="ECO:0007669"/>
    <property type="project" value="UniProtKB-EC"/>
</dbReference>
<evidence type="ECO:0000256" key="2">
    <source>
        <dbReference type="ARBA" id="ARBA00022676"/>
    </source>
</evidence>
<keyword evidence="7" id="KW-1185">Reference proteome</keyword>
<protein>
    <recommendedName>
        <fullName evidence="5">UDP-glucuronosyltransferase</fullName>
        <ecNumber evidence="5">2.4.1.17</ecNumber>
    </recommendedName>
</protein>
<comment type="catalytic activity">
    <reaction evidence="5">
        <text>glucuronate acceptor + UDP-alpha-D-glucuronate = acceptor beta-D-glucuronoside + UDP + H(+)</text>
        <dbReference type="Rhea" id="RHEA:21032"/>
        <dbReference type="ChEBI" id="CHEBI:15378"/>
        <dbReference type="ChEBI" id="CHEBI:58052"/>
        <dbReference type="ChEBI" id="CHEBI:58223"/>
        <dbReference type="ChEBI" id="CHEBI:132367"/>
        <dbReference type="ChEBI" id="CHEBI:132368"/>
        <dbReference type="EC" id="2.4.1.17"/>
    </reaction>
</comment>
<dbReference type="InterPro" id="IPR002213">
    <property type="entry name" value="UDP_glucos_trans"/>
</dbReference>
<dbReference type="FunFam" id="3.40.50.2000:FF:000050">
    <property type="entry name" value="UDP-glucuronosyltransferase"/>
    <property type="match status" value="1"/>
</dbReference>
<dbReference type="GO" id="GO:0016020">
    <property type="term" value="C:membrane"/>
    <property type="evidence" value="ECO:0007669"/>
    <property type="project" value="UniProtKB-SubCell"/>
</dbReference>
<dbReference type="Proteomes" id="UP000770661">
    <property type="component" value="Unassembled WGS sequence"/>
</dbReference>
<comment type="subcellular location">
    <subcellularLocation>
        <location evidence="5">Membrane</location>
        <topology evidence="5">Single-pass membrane protein</topology>
    </subcellularLocation>
</comment>
<accession>A0A8J4Y9K4</accession>
<gene>
    <name evidence="6" type="primary">UGT2B14_0</name>
    <name evidence="6" type="ORF">GWK47_000743</name>
</gene>
<evidence type="ECO:0000256" key="1">
    <source>
        <dbReference type="ARBA" id="ARBA00009995"/>
    </source>
</evidence>
<dbReference type="AlphaFoldDB" id="A0A8J4Y9K4"/>
<dbReference type="OrthoDB" id="5835829at2759"/>
<proteinExistence type="inferred from homology"/>